<evidence type="ECO:0000313" key="3">
    <source>
        <dbReference type="Proteomes" id="UP000619479"/>
    </source>
</evidence>
<keyword evidence="3" id="KW-1185">Reference proteome</keyword>
<organism evidence="2 3">
    <name type="scientific">Actinoplanes cyaneus</name>
    <dbReference type="NCBI Taxonomy" id="52696"/>
    <lineage>
        <taxon>Bacteria</taxon>
        <taxon>Bacillati</taxon>
        <taxon>Actinomycetota</taxon>
        <taxon>Actinomycetes</taxon>
        <taxon>Micromonosporales</taxon>
        <taxon>Micromonosporaceae</taxon>
        <taxon>Actinoplanes</taxon>
    </lineage>
</organism>
<feature type="compositionally biased region" description="Polar residues" evidence="1">
    <location>
        <begin position="83"/>
        <end position="95"/>
    </location>
</feature>
<feature type="region of interest" description="Disordered" evidence="1">
    <location>
        <begin position="1"/>
        <end position="43"/>
    </location>
</feature>
<feature type="region of interest" description="Disordered" evidence="1">
    <location>
        <begin position="58"/>
        <end position="95"/>
    </location>
</feature>
<name>A0A919M9L3_9ACTN</name>
<feature type="compositionally biased region" description="Polar residues" evidence="1">
    <location>
        <begin position="62"/>
        <end position="71"/>
    </location>
</feature>
<accession>A0A919M9L3</accession>
<feature type="compositionally biased region" description="Low complexity" evidence="1">
    <location>
        <begin position="8"/>
        <end position="26"/>
    </location>
</feature>
<proteinExistence type="predicted"/>
<evidence type="ECO:0000256" key="1">
    <source>
        <dbReference type="SAM" id="MobiDB-lite"/>
    </source>
</evidence>
<protein>
    <submittedName>
        <fullName evidence="2">Uncharacterized protein</fullName>
    </submittedName>
</protein>
<dbReference type="EMBL" id="BOMH01000063">
    <property type="protein sequence ID" value="GID69578.1"/>
    <property type="molecule type" value="Genomic_DNA"/>
</dbReference>
<comment type="caution">
    <text evidence="2">The sequence shown here is derived from an EMBL/GenBank/DDBJ whole genome shotgun (WGS) entry which is preliminary data.</text>
</comment>
<gene>
    <name evidence="2" type="ORF">Acy02nite_74590</name>
</gene>
<sequence>MARAAGDTVTSSSASPAVASPSTRPVGSETVNRPNPAARTTVIPFSTPLTSAILLCSHPSPRKSSAGTSSVVAPFDRYRRTSPGKSRSLQIATPS</sequence>
<reference evidence="2" key="1">
    <citation type="submission" date="2021-01" db="EMBL/GenBank/DDBJ databases">
        <title>Whole genome shotgun sequence of Actinoplanes cyaneus NBRC 14990.</title>
        <authorList>
            <person name="Komaki H."/>
            <person name="Tamura T."/>
        </authorList>
    </citation>
    <scope>NUCLEOTIDE SEQUENCE</scope>
    <source>
        <strain evidence="2">NBRC 14990</strain>
    </source>
</reference>
<dbReference type="Proteomes" id="UP000619479">
    <property type="component" value="Unassembled WGS sequence"/>
</dbReference>
<evidence type="ECO:0000313" key="2">
    <source>
        <dbReference type="EMBL" id="GID69578.1"/>
    </source>
</evidence>
<dbReference type="AlphaFoldDB" id="A0A919M9L3"/>